<evidence type="ECO:0000259" key="2">
    <source>
        <dbReference type="Pfam" id="PF04173"/>
    </source>
</evidence>
<keyword evidence="1" id="KW-1133">Transmembrane helix</keyword>
<gene>
    <name evidence="3" type="ORF">S03H2_32144</name>
</gene>
<feature type="transmembrane region" description="Helical" evidence="1">
    <location>
        <begin position="117"/>
        <end position="145"/>
    </location>
</feature>
<reference evidence="3" key="1">
    <citation type="journal article" date="2014" name="Front. Microbiol.">
        <title>High frequency of phylogenetically diverse reductive dehalogenase-homologous genes in deep subseafloor sedimentary metagenomes.</title>
        <authorList>
            <person name="Kawai M."/>
            <person name="Futagami T."/>
            <person name="Toyoda A."/>
            <person name="Takaki Y."/>
            <person name="Nishi S."/>
            <person name="Hori S."/>
            <person name="Arai W."/>
            <person name="Tsubouchi T."/>
            <person name="Morono Y."/>
            <person name="Uchiyama I."/>
            <person name="Ito T."/>
            <person name="Fujiyama A."/>
            <person name="Inagaki F."/>
            <person name="Takami H."/>
        </authorList>
    </citation>
    <scope>NUCLEOTIDE SEQUENCE</scope>
    <source>
        <strain evidence="3">Expedition CK06-06</strain>
    </source>
</reference>
<feature type="non-terminal residue" evidence="3">
    <location>
        <position position="167"/>
    </location>
</feature>
<evidence type="ECO:0000313" key="3">
    <source>
        <dbReference type="EMBL" id="GAH53709.1"/>
    </source>
</evidence>
<organism evidence="3">
    <name type="scientific">marine sediment metagenome</name>
    <dbReference type="NCBI Taxonomy" id="412755"/>
    <lineage>
        <taxon>unclassified sequences</taxon>
        <taxon>metagenomes</taxon>
        <taxon>ecological metagenomes</taxon>
    </lineage>
</organism>
<accession>X1HIQ2</accession>
<sequence>MGLSFFTNLWNKKDFSAWLVVIRLILGVEWFMAGLGKVLQTDPTTFPEGMAGTLGFFASANPNGWYVNLINNAFLPNATLFGYLVMLGELIVGITLILGLFVNFAAIVSIFMNLNFFFAAGWLGASTLSINWIMPVLGFIILLGYGSKQLGLDALIGSINYPLYRIF</sequence>
<dbReference type="AlphaFoldDB" id="X1HIQ2"/>
<evidence type="ECO:0000256" key="1">
    <source>
        <dbReference type="SAM" id="Phobius"/>
    </source>
</evidence>
<dbReference type="PANTHER" id="PTHR39157:SF1">
    <property type="entry name" value="DOXX FAMILY PROTEIN"/>
    <property type="match status" value="1"/>
</dbReference>
<keyword evidence="1" id="KW-0812">Transmembrane</keyword>
<dbReference type="InterPro" id="IPR007301">
    <property type="entry name" value="DoxD"/>
</dbReference>
<feature type="transmembrane region" description="Helical" evidence="1">
    <location>
        <begin position="90"/>
        <end position="111"/>
    </location>
</feature>
<dbReference type="PANTHER" id="PTHR39157">
    <property type="entry name" value="INTEGRAL MEMBRANE PROTEIN-RELATED"/>
    <property type="match status" value="1"/>
</dbReference>
<name>X1HIQ2_9ZZZZ</name>
<dbReference type="EMBL" id="BARU01019521">
    <property type="protein sequence ID" value="GAH53709.1"/>
    <property type="molecule type" value="Genomic_DNA"/>
</dbReference>
<keyword evidence="1" id="KW-0472">Membrane</keyword>
<feature type="domain" description="TQO small subunit DoxD" evidence="2">
    <location>
        <begin position="18"/>
        <end position="156"/>
    </location>
</feature>
<dbReference type="Pfam" id="PF04173">
    <property type="entry name" value="DoxD"/>
    <property type="match status" value="1"/>
</dbReference>
<feature type="transmembrane region" description="Helical" evidence="1">
    <location>
        <begin position="15"/>
        <end position="33"/>
    </location>
</feature>
<comment type="caution">
    <text evidence="3">The sequence shown here is derived from an EMBL/GenBank/DDBJ whole genome shotgun (WGS) entry which is preliminary data.</text>
</comment>
<proteinExistence type="predicted"/>
<protein>
    <recommendedName>
        <fullName evidence="2">TQO small subunit DoxD domain-containing protein</fullName>
    </recommendedName>
</protein>